<reference evidence="2" key="1">
    <citation type="journal article" date="2021" name="J Fungi (Basel)">
        <title>Virulence traits and population genomics of the black yeast Aureobasidium melanogenum.</title>
        <authorList>
            <person name="Cernosa A."/>
            <person name="Sun X."/>
            <person name="Gostincar C."/>
            <person name="Fang C."/>
            <person name="Gunde-Cimerman N."/>
            <person name="Song Z."/>
        </authorList>
    </citation>
    <scope>NUCLEOTIDE SEQUENCE</scope>
    <source>
        <strain evidence="2">EXF-9911</strain>
    </source>
</reference>
<comment type="caution">
    <text evidence="2">The sequence shown here is derived from an EMBL/GenBank/DDBJ whole genome shotgun (WGS) entry which is preliminary data.</text>
</comment>
<feature type="compositionally biased region" description="Polar residues" evidence="1">
    <location>
        <begin position="1"/>
        <end position="10"/>
    </location>
</feature>
<dbReference type="EMBL" id="JAHFXF010000514">
    <property type="protein sequence ID" value="KAG9686402.1"/>
    <property type="molecule type" value="Genomic_DNA"/>
</dbReference>
<feature type="region of interest" description="Disordered" evidence="1">
    <location>
        <begin position="1"/>
        <end position="65"/>
    </location>
</feature>
<organism evidence="2 3">
    <name type="scientific">Aureobasidium melanogenum</name>
    <name type="common">Aureobasidium pullulans var. melanogenum</name>
    <dbReference type="NCBI Taxonomy" id="46634"/>
    <lineage>
        <taxon>Eukaryota</taxon>
        <taxon>Fungi</taxon>
        <taxon>Dikarya</taxon>
        <taxon>Ascomycota</taxon>
        <taxon>Pezizomycotina</taxon>
        <taxon>Dothideomycetes</taxon>
        <taxon>Dothideomycetidae</taxon>
        <taxon>Dothideales</taxon>
        <taxon>Saccotheciaceae</taxon>
        <taxon>Aureobasidium</taxon>
    </lineage>
</organism>
<dbReference type="Proteomes" id="UP000779574">
    <property type="component" value="Unassembled WGS sequence"/>
</dbReference>
<evidence type="ECO:0000313" key="2">
    <source>
        <dbReference type="EMBL" id="KAG9686402.1"/>
    </source>
</evidence>
<evidence type="ECO:0000313" key="3">
    <source>
        <dbReference type="Proteomes" id="UP000779574"/>
    </source>
</evidence>
<dbReference type="AlphaFoldDB" id="A0A9P8J564"/>
<sequence length="65" mass="6989">MSHLVQSGQRAPSPGAGSNFASNNPFRRAASPLPSPDHRMSNNPFLDPPAPQRQAPSDAFTEDIF</sequence>
<protein>
    <submittedName>
        <fullName evidence="2">Uncharacterized protein</fullName>
    </submittedName>
</protein>
<proteinExistence type="predicted"/>
<feature type="non-terminal residue" evidence="2">
    <location>
        <position position="65"/>
    </location>
</feature>
<evidence type="ECO:0000256" key="1">
    <source>
        <dbReference type="SAM" id="MobiDB-lite"/>
    </source>
</evidence>
<name>A0A9P8J564_AURME</name>
<gene>
    <name evidence="2" type="ORF">KCU76_g11045</name>
</gene>
<accession>A0A9P8J564</accession>
<reference evidence="2" key="2">
    <citation type="submission" date="2021-08" db="EMBL/GenBank/DDBJ databases">
        <authorList>
            <person name="Gostincar C."/>
            <person name="Sun X."/>
            <person name="Song Z."/>
            <person name="Gunde-Cimerman N."/>
        </authorList>
    </citation>
    <scope>NUCLEOTIDE SEQUENCE</scope>
    <source>
        <strain evidence="2">EXF-9911</strain>
    </source>
</reference>